<gene>
    <name evidence="5" type="ORF">AVDCRST_MAG64-3103</name>
</gene>
<sequence>MERRLRWGILGTGNIARQFAAGVGASARGRVTAVGSRDRASAEAFARKFEPAATVGGYDDVVSSPDVDAVYVSLPNNLHHEWTIRALRAGKHVLCEKPFAVNEAQAREMFDAATRAGRVAVEAFMYRSHPQTRAVLDAIRGGAVGPLRLIRTSFCFHTSKVDGNIRFQPALAGGGIMDVGCYCVNFARLVAGAEPLAVHAVARLHPSGVDDLAAGTLTFPGGVVASFTCGMSAQADNAAHVCGTNGYVEVPVPWKPAVEGSRFSVVRQTPPLMDGVARPSAPPRRVVEVPGGRNLYAYEADDFAAAARDGRAPAVSAADTIGNMRVLDELRRQAGLAY</sequence>
<dbReference type="AlphaFoldDB" id="A0A6J4PVF6"/>
<feature type="domain" description="GFO/IDH/MocA-like oxidoreductase" evidence="4">
    <location>
        <begin position="133"/>
        <end position="248"/>
    </location>
</feature>
<dbReference type="EMBL" id="CADCUQ010000709">
    <property type="protein sequence ID" value="CAA9424570.1"/>
    <property type="molecule type" value="Genomic_DNA"/>
</dbReference>
<dbReference type="Gene3D" id="3.40.50.720">
    <property type="entry name" value="NAD(P)-binding Rossmann-like Domain"/>
    <property type="match status" value="1"/>
</dbReference>
<dbReference type="GO" id="GO:0000166">
    <property type="term" value="F:nucleotide binding"/>
    <property type="evidence" value="ECO:0007669"/>
    <property type="project" value="InterPro"/>
</dbReference>
<dbReference type="SUPFAM" id="SSF51735">
    <property type="entry name" value="NAD(P)-binding Rossmann-fold domains"/>
    <property type="match status" value="1"/>
</dbReference>
<dbReference type="InterPro" id="IPR000683">
    <property type="entry name" value="Gfo/Idh/MocA-like_OxRdtase_N"/>
</dbReference>
<dbReference type="InterPro" id="IPR055170">
    <property type="entry name" value="GFO_IDH_MocA-like_dom"/>
</dbReference>
<organism evidence="5">
    <name type="scientific">uncultured Phycisphaerae bacterium</name>
    <dbReference type="NCBI Taxonomy" id="904963"/>
    <lineage>
        <taxon>Bacteria</taxon>
        <taxon>Pseudomonadati</taxon>
        <taxon>Planctomycetota</taxon>
        <taxon>Phycisphaerae</taxon>
        <taxon>environmental samples</taxon>
    </lineage>
</organism>
<dbReference type="GO" id="GO:0016491">
    <property type="term" value="F:oxidoreductase activity"/>
    <property type="evidence" value="ECO:0007669"/>
    <property type="project" value="UniProtKB-KW"/>
</dbReference>
<dbReference type="PANTHER" id="PTHR22604:SF105">
    <property type="entry name" value="TRANS-1,2-DIHYDROBENZENE-1,2-DIOL DEHYDROGENASE"/>
    <property type="match status" value="1"/>
</dbReference>
<dbReference type="InterPro" id="IPR036291">
    <property type="entry name" value="NAD(P)-bd_dom_sf"/>
</dbReference>
<dbReference type="SUPFAM" id="SSF55347">
    <property type="entry name" value="Glyceraldehyde-3-phosphate dehydrogenase-like, C-terminal domain"/>
    <property type="match status" value="1"/>
</dbReference>
<dbReference type="Pfam" id="PF22725">
    <property type="entry name" value="GFO_IDH_MocA_C3"/>
    <property type="match status" value="1"/>
</dbReference>
<evidence type="ECO:0000259" key="4">
    <source>
        <dbReference type="Pfam" id="PF22725"/>
    </source>
</evidence>
<keyword evidence="2" id="KW-0560">Oxidoreductase</keyword>
<protein>
    <submittedName>
        <fullName evidence="5">Oxidoreductase</fullName>
    </submittedName>
</protein>
<proteinExistence type="inferred from homology"/>
<reference evidence="5" key="1">
    <citation type="submission" date="2020-02" db="EMBL/GenBank/DDBJ databases">
        <authorList>
            <person name="Meier V. D."/>
        </authorList>
    </citation>
    <scope>NUCLEOTIDE SEQUENCE</scope>
    <source>
        <strain evidence="5">AVDCRST_MAG64</strain>
    </source>
</reference>
<dbReference type="InterPro" id="IPR050984">
    <property type="entry name" value="Gfo/Idh/MocA_domain"/>
</dbReference>
<evidence type="ECO:0000313" key="5">
    <source>
        <dbReference type="EMBL" id="CAA9424570.1"/>
    </source>
</evidence>
<dbReference type="Gene3D" id="3.30.360.10">
    <property type="entry name" value="Dihydrodipicolinate Reductase, domain 2"/>
    <property type="match status" value="1"/>
</dbReference>
<comment type="similarity">
    <text evidence="1">Belongs to the Gfo/Idh/MocA family.</text>
</comment>
<evidence type="ECO:0000259" key="3">
    <source>
        <dbReference type="Pfam" id="PF01408"/>
    </source>
</evidence>
<evidence type="ECO:0000256" key="1">
    <source>
        <dbReference type="ARBA" id="ARBA00010928"/>
    </source>
</evidence>
<dbReference type="Pfam" id="PF01408">
    <property type="entry name" value="GFO_IDH_MocA"/>
    <property type="match status" value="1"/>
</dbReference>
<feature type="domain" description="Gfo/Idh/MocA-like oxidoreductase N-terminal" evidence="3">
    <location>
        <begin position="5"/>
        <end position="120"/>
    </location>
</feature>
<name>A0A6J4PVF6_9BACT</name>
<evidence type="ECO:0000256" key="2">
    <source>
        <dbReference type="ARBA" id="ARBA00023002"/>
    </source>
</evidence>
<accession>A0A6J4PVF6</accession>
<dbReference type="PANTHER" id="PTHR22604">
    <property type="entry name" value="OXIDOREDUCTASES"/>
    <property type="match status" value="1"/>
</dbReference>